<evidence type="ECO:0000256" key="10">
    <source>
        <dbReference type="ARBA" id="ARBA00023237"/>
    </source>
</evidence>
<comment type="subcellular location">
    <subcellularLocation>
        <location evidence="1 11">Cell outer membrane</location>
        <topology evidence="1 11">Multi-pass membrane protein</topology>
    </subcellularLocation>
</comment>
<dbReference type="InParanoid" id="A0A3M0CEF0"/>
<evidence type="ECO:0000259" key="15">
    <source>
        <dbReference type="Pfam" id="PF07715"/>
    </source>
</evidence>
<reference evidence="16 17" key="1">
    <citation type="submission" date="2018-10" db="EMBL/GenBank/DDBJ databases">
        <title>Genomic Encyclopedia of Archaeal and Bacterial Type Strains, Phase II (KMG-II): from individual species to whole genera.</title>
        <authorList>
            <person name="Goeker M."/>
        </authorList>
    </citation>
    <scope>NUCLEOTIDE SEQUENCE [LARGE SCALE GENOMIC DNA]</scope>
    <source>
        <strain evidence="16 17">DSM 25217</strain>
    </source>
</reference>
<dbReference type="PANTHER" id="PTHR32552">
    <property type="entry name" value="FERRICHROME IRON RECEPTOR-RELATED"/>
    <property type="match status" value="1"/>
</dbReference>
<keyword evidence="5 11" id="KW-0812">Transmembrane</keyword>
<name>A0A3M0CEF0_9PROT</name>
<dbReference type="OrthoDB" id="9760333at2"/>
<evidence type="ECO:0000256" key="1">
    <source>
        <dbReference type="ARBA" id="ARBA00004571"/>
    </source>
</evidence>
<evidence type="ECO:0000256" key="5">
    <source>
        <dbReference type="ARBA" id="ARBA00022692"/>
    </source>
</evidence>
<dbReference type="Pfam" id="PF00593">
    <property type="entry name" value="TonB_dep_Rec_b-barrel"/>
    <property type="match status" value="1"/>
</dbReference>
<keyword evidence="10 11" id="KW-0998">Cell outer membrane</keyword>
<keyword evidence="2 11" id="KW-0813">Transport</keyword>
<dbReference type="InterPro" id="IPR000531">
    <property type="entry name" value="Beta-barrel_TonB"/>
</dbReference>
<accession>A0A3M0CEF0</accession>
<evidence type="ECO:0000256" key="9">
    <source>
        <dbReference type="ARBA" id="ARBA00023136"/>
    </source>
</evidence>
<keyword evidence="7" id="KW-0406">Ion transport</keyword>
<dbReference type="Proteomes" id="UP000271227">
    <property type="component" value="Unassembled WGS sequence"/>
</dbReference>
<gene>
    <name evidence="16" type="ORF">BXY39_2297</name>
</gene>
<feature type="signal peptide" evidence="13">
    <location>
        <begin position="1"/>
        <end position="22"/>
    </location>
</feature>
<organism evidence="16 17">
    <name type="scientific">Eilatimonas milleporae</name>
    <dbReference type="NCBI Taxonomy" id="911205"/>
    <lineage>
        <taxon>Bacteria</taxon>
        <taxon>Pseudomonadati</taxon>
        <taxon>Pseudomonadota</taxon>
        <taxon>Alphaproteobacteria</taxon>
        <taxon>Kordiimonadales</taxon>
        <taxon>Kordiimonadaceae</taxon>
        <taxon>Eilatimonas</taxon>
    </lineage>
</organism>
<keyword evidence="16" id="KW-0675">Receptor</keyword>
<dbReference type="InterPro" id="IPR012910">
    <property type="entry name" value="Plug_dom"/>
</dbReference>
<keyword evidence="3 11" id="KW-1134">Transmembrane beta strand</keyword>
<dbReference type="Gene3D" id="2.40.170.20">
    <property type="entry name" value="TonB-dependent receptor, beta-barrel domain"/>
    <property type="match status" value="1"/>
</dbReference>
<dbReference type="EMBL" id="REFR01000011">
    <property type="protein sequence ID" value="RMB08201.1"/>
    <property type="molecule type" value="Genomic_DNA"/>
</dbReference>
<keyword evidence="8 12" id="KW-0798">TonB box</keyword>
<protein>
    <submittedName>
        <fullName evidence="16">Iron complex outermembrane receptor protein</fullName>
    </submittedName>
</protein>
<sequence>MPLKSKLAGSAGLLFFAAGAQAASQANDPAGDDFQIDEIIITAQKRAQSQQDVPIAVTAFSNNFIVENNVRTLEDLAAVAPGFVTTNTVGYGAAPLTIRGIGGANGGGNFFADEPVAVYVDDAYIGRLSASTADLLDLEAIEVLRGPQGTLYGRNSTAGAVLVRTKRPTDTVEGYVQASYASFDEFRAQGAVSGPLIEDRVLARLAVGYSDRPGWGTNTVDGSDIGGSEDLTVRGSIRLTPDENLTLDLIGDYSDREANPATLAVADISDPSAISPFRKRPDFDQVLDDREFAINDPTFLNSETWGVTLLADWDLGGVTLNSVTSFRSYEFDGAQDSDSTALRLLNNDGTTDNEQFSQEIRLSSNGDGPFSWVVGGFYFSEDNQFGFNIRNFGALFGLGTFAQFEAAQDLESYALFADMTYAFSDTVSLTVGGRYSDETKDFNNSLLVTILNGGTLPPFSPVLPGVTLPPGTVFTPFTAFADEGNFDDFSPRVVLNITPNDDILLYASYSQGFTSGGFNVFGLAPEFDSQELDAFEVGLKSDLLDRRVRLNVSAYYNDFTNLQLRLPVPTGGVDIANAASAEIYGLELETIIVPADGWQISGNLALMEATFEGGQVPAVPGGVNFPFGAPIPLVPVSIDGNSLSRAPDLQGNIAVDYTHAFGNGDTLAARAMLRYQDEVFFLETNQDADTFKSEELVEVDIRLSYSLTDMGMDIAVFGQNIFDNRTLTQVTALGALPNGVVNDPARWGVQLTKSF</sequence>
<dbReference type="GO" id="GO:0009279">
    <property type="term" value="C:cell outer membrane"/>
    <property type="evidence" value="ECO:0007669"/>
    <property type="project" value="UniProtKB-SubCell"/>
</dbReference>
<evidence type="ECO:0000256" key="3">
    <source>
        <dbReference type="ARBA" id="ARBA00022452"/>
    </source>
</evidence>
<evidence type="ECO:0000313" key="16">
    <source>
        <dbReference type="EMBL" id="RMB08201.1"/>
    </source>
</evidence>
<keyword evidence="17" id="KW-1185">Reference proteome</keyword>
<evidence type="ECO:0000256" key="4">
    <source>
        <dbReference type="ARBA" id="ARBA00022496"/>
    </source>
</evidence>
<feature type="domain" description="TonB-dependent receptor plug" evidence="15">
    <location>
        <begin position="50"/>
        <end position="160"/>
    </location>
</feature>
<keyword evidence="4" id="KW-0410">Iron transport</keyword>
<evidence type="ECO:0000256" key="8">
    <source>
        <dbReference type="ARBA" id="ARBA00023077"/>
    </source>
</evidence>
<evidence type="ECO:0000256" key="13">
    <source>
        <dbReference type="SAM" id="SignalP"/>
    </source>
</evidence>
<evidence type="ECO:0000256" key="7">
    <source>
        <dbReference type="ARBA" id="ARBA00023065"/>
    </source>
</evidence>
<keyword evidence="9 11" id="KW-0472">Membrane</keyword>
<dbReference type="PROSITE" id="PS52016">
    <property type="entry name" value="TONB_DEPENDENT_REC_3"/>
    <property type="match status" value="1"/>
</dbReference>
<dbReference type="InterPro" id="IPR036942">
    <property type="entry name" value="Beta-barrel_TonB_sf"/>
</dbReference>
<dbReference type="AlphaFoldDB" id="A0A3M0CEF0"/>
<keyword evidence="13" id="KW-0732">Signal</keyword>
<comment type="caution">
    <text evidence="16">The sequence shown here is derived from an EMBL/GenBank/DDBJ whole genome shotgun (WGS) entry which is preliminary data.</text>
</comment>
<feature type="domain" description="TonB-dependent receptor-like beta-barrel" evidence="14">
    <location>
        <begin position="270"/>
        <end position="720"/>
    </location>
</feature>
<evidence type="ECO:0000256" key="6">
    <source>
        <dbReference type="ARBA" id="ARBA00023004"/>
    </source>
</evidence>
<dbReference type="SUPFAM" id="SSF56935">
    <property type="entry name" value="Porins"/>
    <property type="match status" value="1"/>
</dbReference>
<evidence type="ECO:0000256" key="12">
    <source>
        <dbReference type="RuleBase" id="RU003357"/>
    </source>
</evidence>
<comment type="similarity">
    <text evidence="11 12">Belongs to the TonB-dependent receptor family.</text>
</comment>
<evidence type="ECO:0000256" key="11">
    <source>
        <dbReference type="PROSITE-ProRule" id="PRU01360"/>
    </source>
</evidence>
<dbReference type="InterPro" id="IPR039426">
    <property type="entry name" value="TonB-dep_rcpt-like"/>
</dbReference>
<evidence type="ECO:0000313" key="17">
    <source>
        <dbReference type="Proteomes" id="UP000271227"/>
    </source>
</evidence>
<dbReference type="GO" id="GO:0006826">
    <property type="term" value="P:iron ion transport"/>
    <property type="evidence" value="ECO:0007669"/>
    <property type="project" value="UniProtKB-KW"/>
</dbReference>
<feature type="chain" id="PRO_5018319633" evidence="13">
    <location>
        <begin position="23"/>
        <end position="755"/>
    </location>
</feature>
<evidence type="ECO:0000259" key="14">
    <source>
        <dbReference type="Pfam" id="PF00593"/>
    </source>
</evidence>
<proteinExistence type="inferred from homology"/>
<dbReference type="PANTHER" id="PTHR32552:SF81">
    <property type="entry name" value="TONB-DEPENDENT OUTER MEMBRANE RECEPTOR"/>
    <property type="match status" value="1"/>
</dbReference>
<dbReference type="RefSeq" id="WP_121938935.1">
    <property type="nucleotide sequence ID" value="NZ_REFR01000011.1"/>
</dbReference>
<keyword evidence="6" id="KW-0408">Iron</keyword>
<evidence type="ECO:0000256" key="2">
    <source>
        <dbReference type="ARBA" id="ARBA00022448"/>
    </source>
</evidence>
<dbReference type="Pfam" id="PF07715">
    <property type="entry name" value="Plug"/>
    <property type="match status" value="1"/>
</dbReference>